<dbReference type="InParanoid" id="G4U1P4"/>
<proteinExistence type="predicted"/>
<dbReference type="HOGENOM" id="CLU_3417295_0_0_1"/>
<dbReference type="AlphaFoldDB" id="G4U1P4"/>
<comment type="caution">
    <text evidence="1">The sequence shown here is derived from an EMBL/GenBank/DDBJ whole genome shotgun (WGS) entry which is preliminary data.</text>
</comment>
<dbReference type="EMBL" id="CAFZ01001650">
    <property type="protein sequence ID" value="CCA77487.1"/>
    <property type="molecule type" value="Genomic_DNA"/>
</dbReference>
<protein>
    <submittedName>
        <fullName evidence="1">Uncharacterized protein</fullName>
    </submittedName>
</protein>
<reference evidence="1 2" key="1">
    <citation type="journal article" date="2011" name="PLoS Pathog.">
        <title>Endophytic Life Strategies Decoded by Genome and Transcriptome Analyses of the Mutualistic Root Symbiont Piriformospora indica.</title>
        <authorList>
            <person name="Zuccaro A."/>
            <person name="Lahrmann U."/>
            <person name="Guldener U."/>
            <person name="Langen G."/>
            <person name="Pfiffi S."/>
            <person name="Biedenkopf D."/>
            <person name="Wong P."/>
            <person name="Samans B."/>
            <person name="Grimm C."/>
            <person name="Basiewicz M."/>
            <person name="Murat C."/>
            <person name="Martin F."/>
            <person name="Kogel K.H."/>
        </authorList>
    </citation>
    <scope>NUCLEOTIDE SEQUENCE [LARGE SCALE GENOMIC DNA]</scope>
    <source>
        <strain evidence="1 2">DSM 11827</strain>
    </source>
</reference>
<name>G4U1P4_SERID</name>
<evidence type="ECO:0000313" key="1">
    <source>
        <dbReference type="EMBL" id="CCA77487.1"/>
    </source>
</evidence>
<organism evidence="1 2">
    <name type="scientific">Serendipita indica (strain DSM 11827)</name>
    <name type="common">Root endophyte fungus</name>
    <name type="synonym">Piriformospora indica</name>
    <dbReference type="NCBI Taxonomy" id="1109443"/>
    <lineage>
        <taxon>Eukaryota</taxon>
        <taxon>Fungi</taxon>
        <taxon>Dikarya</taxon>
        <taxon>Basidiomycota</taxon>
        <taxon>Agaricomycotina</taxon>
        <taxon>Agaricomycetes</taxon>
        <taxon>Sebacinales</taxon>
        <taxon>Serendipitaceae</taxon>
        <taxon>Serendipita</taxon>
    </lineage>
</organism>
<gene>
    <name evidence="1" type="ORF">PIIN_11464</name>
</gene>
<dbReference type="Proteomes" id="UP000007148">
    <property type="component" value="Unassembled WGS sequence"/>
</dbReference>
<keyword evidence="2" id="KW-1185">Reference proteome</keyword>
<sequence>MTPYRPFWIFAGKQQSELRHETNNGV</sequence>
<accession>G4U1P4</accession>
<evidence type="ECO:0000313" key="2">
    <source>
        <dbReference type="Proteomes" id="UP000007148"/>
    </source>
</evidence>